<dbReference type="EMBL" id="LUEZ02000042">
    <property type="protein sequence ID" value="RDB24626.1"/>
    <property type="molecule type" value="Genomic_DNA"/>
</dbReference>
<evidence type="ECO:0000313" key="8">
    <source>
        <dbReference type="Proteomes" id="UP000076154"/>
    </source>
</evidence>
<name>A0A369K0Z4_HYPMA</name>
<dbReference type="GO" id="GO:0005737">
    <property type="term" value="C:cytoplasm"/>
    <property type="evidence" value="ECO:0007669"/>
    <property type="project" value="TreeGrafter"/>
</dbReference>
<comment type="caution">
    <text evidence="7">The sequence shown here is derived from an EMBL/GenBank/DDBJ whole genome shotgun (WGS) entry which is preliminary data.</text>
</comment>
<evidence type="ECO:0000256" key="4">
    <source>
        <dbReference type="ARBA" id="ARBA00012869"/>
    </source>
</evidence>
<organism evidence="7 8">
    <name type="scientific">Hypsizygus marmoreus</name>
    <name type="common">White beech mushroom</name>
    <name type="synonym">Agaricus marmoreus</name>
    <dbReference type="NCBI Taxonomy" id="39966"/>
    <lineage>
        <taxon>Eukaryota</taxon>
        <taxon>Fungi</taxon>
        <taxon>Dikarya</taxon>
        <taxon>Basidiomycota</taxon>
        <taxon>Agaricomycotina</taxon>
        <taxon>Agaricomycetes</taxon>
        <taxon>Agaricomycetidae</taxon>
        <taxon>Agaricales</taxon>
        <taxon>Tricholomatineae</taxon>
        <taxon>Lyophyllaceae</taxon>
        <taxon>Hypsizygus</taxon>
    </lineage>
</organism>
<dbReference type="STRING" id="39966.A0A369K0Z4"/>
<keyword evidence="8" id="KW-1185">Reference proteome</keyword>
<sequence length="360" mass="40722">MSFSLVPMREQVTTYISALQSEIVQALELLDPTSPRFKRDSWERTEGGSGVSCTFSAPEHPESVLQKAGVNISMIYGMLPPAAIKQMATEHSSVPYTPDSKASLPFFAGGISIILHARNPNVPSVHANYRYFEITDKPTAKSVSTSATGEPASTPNTTVLAWWFGGITDLTPSYLFDDDAQHFHRKLREACDVHGPSLYPAFKKSCDDYFFIKHRNEHRGIGGIRFDDLCDEPHSLLPDDATPNGPRRPRTAEEIWAFVKSCAGAFLPSYTPILARRYKVPVDERMRRWQELRRGRYVEFNLVYDRGTKFGLATPGVRVENVLISMPEIARWEYMCELGEEEGTEEWRLVEVLKNPRDWA</sequence>
<dbReference type="InParanoid" id="A0A369K0Z4"/>
<dbReference type="Pfam" id="PF01218">
    <property type="entry name" value="Coprogen_oxidas"/>
    <property type="match status" value="1"/>
</dbReference>
<evidence type="ECO:0000256" key="5">
    <source>
        <dbReference type="ARBA" id="ARBA00023002"/>
    </source>
</evidence>
<evidence type="ECO:0000313" key="7">
    <source>
        <dbReference type="EMBL" id="RDB24626.1"/>
    </source>
</evidence>
<keyword evidence="5" id="KW-0560">Oxidoreductase</keyword>
<comment type="subunit">
    <text evidence="3">Homodimer.</text>
</comment>
<dbReference type="OrthoDB" id="549788at2759"/>
<dbReference type="PANTHER" id="PTHR10755:SF0">
    <property type="entry name" value="OXYGEN-DEPENDENT COPROPORPHYRINOGEN-III OXIDASE, MITOCHONDRIAL"/>
    <property type="match status" value="1"/>
</dbReference>
<dbReference type="UniPathway" id="UPA00251">
    <property type="reaction ID" value="UER00322"/>
</dbReference>
<evidence type="ECO:0000256" key="2">
    <source>
        <dbReference type="ARBA" id="ARBA00010644"/>
    </source>
</evidence>
<dbReference type="PANTHER" id="PTHR10755">
    <property type="entry name" value="COPROPORPHYRINOGEN III OXIDASE, MITOCHONDRIAL"/>
    <property type="match status" value="1"/>
</dbReference>
<comment type="pathway">
    <text evidence="1">Porphyrin-containing compound metabolism; protoporphyrin-IX biosynthesis; protoporphyrinogen-IX from coproporphyrinogen-III (O2 route): step 1/1.</text>
</comment>
<proteinExistence type="inferred from homology"/>
<gene>
    <name evidence="7" type="primary">Coprox_0</name>
    <name evidence="7" type="ORF">Hypma_008261</name>
</gene>
<accession>A0A369K0Z4</accession>
<dbReference type="EC" id="1.3.3.3" evidence="4"/>
<dbReference type="NCBIfam" id="NF003727">
    <property type="entry name" value="PRK05330.1"/>
    <property type="match status" value="1"/>
</dbReference>
<evidence type="ECO:0000256" key="3">
    <source>
        <dbReference type="ARBA" id="ARBA00011738"/>
    </source>
</evidence>
<dbReference type="SUPFAM" id="SSF102886">
    <property type="entry name" value="Coproporphyrinogen III oxidase"/>
    <property type="match status" value="1"/>
</dbReference>
<protein>
    <recommendedName>
        <fullName evidence="4">coproporphyrinogen oxidase</fullName>
        <ecNumber evidence="4">1.3.3.3</ecNumber>
    </recommendedName>
</protein>
<dbReference type="PRINTS" id="PR00073">
    <property type="entry name" value="COPRGNOXDASE"/>
</dbReference>
<dbReference type="AlphaFoldDB" id="A0A369K0Z4"/>
<dbReference type="Proteomes" id="UP000076154">
    <property type="component" value="Unassembled WGS sequence"/>
</dbReference>
<dbReference type="FunCoup" id="A0A369K0Z4">
    <property type="interactions" value="317"/>
</dbReference>
<dbReference type="GO" id="GO:0006782">
    <property type="term" value="P:protoporphyrinogen IX biosynthetic process"/>
    <property type="evidence" value="ECO:0007669"/>
    <property type="project" value="UniProtKB-UniPathway"/>
</dbReference>
<dbReference type="InterPro" id="IPR036406">
    <property type="entry name" value="Coprogen_oxidase_aer_sf"/>
</dbReference>
<dbReference type="Gene3D" id="3.40.1500.10">
    <property type="entry name" value="Coproporphyrinogen III oxidase, aerobic"/>
    <property type="match status" value="1"/>
</dbReference>
<keyword evidence="6" id="KW-0627">Porphyrin biosynthesis</keyword>
<dbReference type="InterPro" id="IPR001260">
    <property type="entry name" value="Coprogen_oxidase_aer"/>
</dbReference>
<evidence type="ECO:0000256" key="6">
    <source>
        <dbReference type="ARBA" id="ARBA00023244"/>
    </source>
</evidence>
<reference evidence="7" key="1">
    <citation type="submission" date="2018-04" db="EMBL/GenBank/DDBJ databases">
        <title>Whole genome sequencing of Hypsizygus marmoreus.</title>
        <authorList>
            <person name="Choi I.-G."/>
            <person name="Min B."/>
            <person name="Kim J.-G."/>
            <person name="Kim S."/>
            <person name="Oh Y.-L."/>
            <person name="Kong W.-S."/>
            <person name="Park H."/>
            <person name="Jeong J."/>
            <person name="Song E.-S."/>
        </authorList>
    </citation>
    <scope>NUCLEOTIDE SEQUENCE [LARGE SCALE GENOMIC DNA]</scope>
    <source>
        <strain evidence="7">51987-8</strain>
    </source>
</reference>
<dbReference type="GO" id="GO:0004109">
    <property type="term" value="F:coproporphyrinogen oxidase activity"/>
    <property type="evidence" value="ECO:0007669"/>
    <property type="project" value="UniProtKB-EC"/>
</dbReference>
<evidence type="ECO:0000256" key="1">
    <source>
        <dbReference type="ARBA" id="ARBA00005168"/>
    </source>
</evidence>
<dbReference type="PIRSF" id="PIRSF000166">
    <property type="entry name" value="Coproporphyri_ox"/>
    <property type="match status" value="1"/>
</dbReference>
<comment type="similarity">
    <text evidence="2">Belongs to the aerobic coproporphyrinogen-III oxidase family.</text>
</comment>